<dbReference type="RefSeq" id="WP_343905078.1">
    <property type="nucleotide sequence ID" value="NZ_BAAAIS010000003.1"/>
</dbReference>
<keyword evidence="3" id="KW-1185">Reference proteome</keyword>
<reference evidence="3" key="1">
    <citation type="journal article" date="2019" name="Int. J. Syst. Evol. Microbiol.">
        <title>The Global Catalogue of Microorganisms (GCM) 10K type strain sequencing project: providing services to taxonomists for standard genome sequencing and annotation.</title>
        <authorList>
            <consortium name="The Broad Institute Genomics Platform"/>
            <consortium name="The Broad Institute Genome Sequencing Center for Infectious Disease"/>
            <person name="Wu L."/>
            <person name="Ma J."/>
        </authorList>
    </citation>
    <scope>NUCLEOTIDE SEQUENCE [LARGE SCALE GENOMIC DNA]</scope>
    <source>
        <strain evidence="3">JCM 11650</strain>
    </source>
</reference>
<feature type="transmembrane region" description="Helical" evidence="1">
    <location>
        <begin position="31"/>
        <end position="53"/>
    </location>
</feature>
<evidence type="ECO:0000313" key="3">
    <source>
        <dbReference type="Proteomes" id="UP001597280"/>
    </source>
</evidence>
<gene>
    <name evidence="2" type="ORF">ACFSDA_12335</name>
</gene>
<evidence type="ECO:0000256" key="1">
    <source>
        <dbReference type="SAM" id="Phobius"/>
    </source>
</evidence>
<proteinExistence type="predicted"/>
<feature type="transmembrane region" description="Helical" evidence="1">
    <location>
        <begin position="92"/>
        <end position="111"/>
    </location>
</feature>
<sequence>MAVLSTLVYVVGALTALLAVYYTVRDLSADLVLLGASALTLLVWAVMGGALLARDLGGGSVDDPVTLYGYLLTGLVLPLAGGWAGLWERTRWGSLVIGAAAVTEMVLMMRLPQIWAGGFA</sequence>
<keyword evidence="1" id="KW-1133">Transmembrane helix</keyword>
<comment type="caution">
    <text evidence="2">The sequence shown here is derived from an EMBL/GenBank/DDBJ whole genome shotgun (WGS) entry which is preliminary data.</text>
</comment>
<protein>
    <recommendedName>
        <fullName evidence="4">Integral membrane protein</fullName>
    </recommendedName>
</protein>
<evidence type="ECO:0008006" key="4">
    <source>
        <dbReference type="Google" id="ProtNLM"/>
    </source>
</evidence>
<evidence type="ECO:0000313" key="2">
    <source>
        <dbReference type="EMBL" id="MFD1835857.1"/>
    </source>
</evidence>
<name>A0ABW4PYE7_9MICO</name>
<dbReference type="Proteomes" id="UP001597280">
    <property type="component" value="Unassembled WGS sequence"/>
</dbReference>
<organism evidence="2 3">
    <name type="scientific">Brachybacterium rhamnosum</name>
    <dbReference type="NCBI Taxonomy" id="173361"/>
    <lineage>
        <taxon>Bacteria</taxon>
        <taxon>Bacillati</taxon>
        <taxon>Actinomycetota</taxon>
        <taxon>Actinomycetes</taxon>
        <taxon>Micrococcales</taxon>
        <taxon>Dermabacteraceae</taxon>
        <taxon>Brachybacterium</taxon>
    </lineage>
</organism>
<keyword evidence="1" id="KW-0812">Transmembrane</keyword>
<feature type="transmembrane region" description="Helical" evidence="1">
    <location>
        <begin position="6"/>
        <end position="24"/>
    </location>
</feature>
<keyword evidence="1" id="KW-0472">Membrane</keyword>
<dbReference type="EMBL" id="JBHUFL010000003">
    <property type="protein sequence ID" value="MFD1835857.1"/>
    <property type="molecule type" value="Genomic_DNA"/>
</dbReference>
<feature type="transmembrane region" description="Helical" evidence="1">
    <location>
        <begin position="65"/>
        <end position="85"/>
    </location>
</feature>
<accession>A0ABW4PYE7</accession>